<protein>
    <submittedName>
        <fullName evidence="2">Uncharacterized protein</fullName>
    </submittedName>
</protein>
<comment type="caution">
    <text evidence="2">The sequence shown here is derived from an EMBL/GenBank/DDBJ whole genome shotgun (WGS) entry which is preliminary data.</text>
</comment>
<evidence type="ECO:0000313" key="3">
    <source>
        <dbReference type="Proteomes" id="UP001057375"/>
    </source>
</evidence>
<feature type="non-terminal residue" evidence="2">
    <location>
        <position position="195"/>
    </location>
</feature>
<sequence length="195" mass="21790">MFTQGEEERGEREEEEIEEEEEEIEEEEEREREREGRRKMIKPSFAGSSTSSSQQSINRTVPVESMIIPVKQQERHDDLFAPHKEEGEDHQMVSNVIASAEHEQIDIIGQILAANEEEEGEGNEILRHAQSIIDKFGGSSHKSSSSHSSRSSDVALRDISALLGDSPVLLKVKEKIGAEAEMEGQSSIFSAENNA</sequence>
<organism evidence="2 3">
    <name type="scientific">Aduncisulcus paluster</name>
    <dbReference type="NCBI Taxonomy" id="2918883"/>
    <lineage>
        <taxon>Eukaryota</taxon>
        <taxon>Metamonada</taxon>
        <taxon>Carpediemonas-like organisms</taxon>
        <taxon>Aduncisulcus</taxon>
    </lineage>
</organism>
<name>A0ABQ5K9R7_9EUKA</name>
<evidence type="ECO:0000256" key="1">
    <source>
        <dbReference type="SAM" id="MobiDB-lite"/>
    </source>
</evidence>
<dbReference type="Proteomes" id="UP001057375">
    <property type="component" value="Unassembled WGS sequence"/>
</dbReference>
<evidence type="ECO:0000313" key="2">
    <source>
        <dbReference type="EMBL" id="GKT29297.1"/>
    </source>
</evidence>
<accession>A0ABQ5K9R7</accession>
<dbReference type="EMBL" id="BQXS01000786">
    <property type="protein sequence ID" value="GKT29297.1"/>
    <property type="molecule type" value="Genomic_DNA"/>
</dbReference>
<reference evidence="2" key="1">
    <citation type="submission" date="2022-03" db="EMBL/GenBank/DDBJ databases">
        <title>Draft genome sequence of Aduncisulcus paluster, a free-living microaerophilic Fornicata.</title>
        <authorList>
            <person name="Yuyama I."/>
            <person name="Kume K."/>
            <person name="Tamura T."/>
            <person name="Inagaki Y."/>
            <person name="Hashimoto T."/>
        </authorList>
    </citation>
    <scope>NUCLEOTIDE SEQUENCE</scope>
    <source>
        <strain evidence="2">NY0171</strain>
    </source>
</reference>
<feature type="compositionally biased region" description="Acidic residues" evidence="1">
    <location>
        <begin position="13"/>
        <end position="30"/>
    </location>
</feature>
<proteinExistence type="predicted"/>
<gene>
    <name evidence="2" type="ORF">ADUPG1_001135</name>
</gene>
<feature type="compositionally biased region" description="Basic and acidic residues" evidence="1">
    <location>
        <begin position="1"/>
        <end position="12"/>
    </location>
</feature>
<feature type="region of interest" description="Disordered" evidence="1">
    <location>
        <begin position="1"/>
        <end position="72"/>
    </location>
</feature>
<keyword evidence="3" id="KW-1185">Reference proteome</keyword>